<evidence type="ECO:0000313" key="2">
    <source>
        <dbReference type="EMBL" id="CAI3996861.1"/>
    </source>
</evidence>
<name>A0A9P1G2A0_9DINO</name>
<protein>
    <submittedName>
        <fullName evidence="2">Uncharacterized protein</fullName>
    </submittedName>
</protein>
<organism evidence="2">
    <name type="scientific">Cladocopium goreaui</name>
    <dbReference type="NCBI Taxonomy" id="2562237"/>
    <lineage>
        <taxon>Eukaryota</taxon>
        <taxon>Sar</taxon>
        <taxon>Alveolata</taxon>
        <taxon>Dinophyceae</taxon>
        <taxon>Suessiales</taxon>
        <taxon>Symbiodiniaceae</taxon>
        <taxon>Cladocopium</taxon>
    </lineage>
</organism>
<dbReference type="EMBL" id="CAMXCT020002257">
    <property type="protein sequence ID" value="CAL1150236.1"/>
    <property type="molecule type" value="Genomic_DNA"/>
</dbReference>
<dbReference type="Proteomes" id="UP001152797">
    <property type="component" value="Unassembled WGS sequence"/>
</dbReference>
<reference evidence="3 4" key="2">
    <citation type="submission" date="2024-05" db="EMBL/GenBank/DDBJ databases">
        <authorList>
            <person name="Chen Y."/>
            <person name="Shah S."/>
            <person name="Dougan E. K."/>
            <person name="Thang M."/>
            <person name="Chan C."/>
        </authorList>
    </citation>
    <scope>NUCLEOTIDE SEQUENCE [LARGE SCALE GENOMIC DNA]</scope>
</reference>
<gene>
    <name evidence="2" type="ORF">C1SCF055_LOCUS23299</name>
</gene>
<evidence type="ECO:0000256" key="1">
    <source>
        <dbReference type="SAM" id="MobiDB-lite"/>
    </source>
</evidence>
<keyword evidence="4" id="KW-1185">Reference proteome</keyword>
<comment type="caution">
    <text evidence="2">The sequence shown here is derived from an EMBL/GenBank/DDBJ whole genome shotgun (WGS) entry which is preliminary data.</text>
</comment>
<dbReference type="EMBL" id="CAMXCT010002257">
    <property type="protein sequence ID" value="CAI3996861.1"/>
    <property type="molecule type" value="Genomic_DNA"/>
</dbReference>
<accession>A0A9P1G2A0</accession>
<proteinExistence type="predicted"/>
<reference evidence="2" key="1">
    <citation type="submission" date="2022-10" db="EMBL/GenBank/DDBJ databases">
        <authorList>
            <person name="Chen Y."/>
            <person name="Dougan E. K."/>
            <person name="Chan C."/>
            <person name="Rhodes N."/>
            <person name="Thang M."/>
        </authorList>
    </citation>
    <scope>NUCLEOTIDE SEQUENCE</scope>
</reference>
<feature type="region of interest" description="Disordered" evidence="1">
    <location>
        <begin position="727"/>
        <end position="758"/>
    </location>
</feature>
<feature type="compositionally biased region" description="Polar residues" evidence="1">
    <location>
        <begin position="538"/>
        <end position="548"/>
    </location>
</feature>
<dbReference type="EMBL" id="CAMXCT030002257">
    <property type="protein sequence ID" value="CAL4784173.1"/>
    <property type="molecule type" value="Genomic_DNA"/>
</dbReference>
<feature type="region of interest" description="Disordered" evidence="1">
    <location>
        <begin position="523"/>
        <end position="555"/>
    </location>
</feature>
<sequence>MATRGIHLAVHTNEALLSTGAWMDFSQHINMLVLRGDMDEARKGWTWSLSRCMALGASWKTSSQRTLQHFLTDWQLGWTGFRRATSLPSGGCGNGALDDPAFFMPEERSVRSDAGRFLRLLLGAMESEVDYIPPIGAVCNMPRYSECPGCGTHWCDGCRDFLPFVPCAVKAPTKMPSFEASRRFAAYEGRGTACCIHKCYEDLGEICTVGNPSGTGVTCSALQPPQQGQDAIHPPCPQQVRFGSRVKGAQSGLVVHGDEEASLWPLQYWLQAVGATVLAMASGPGRYAAEVAAGPIDAATNLDQVQQARAREFRDSRRLADDADFAFYFNTYEEAKLAGGDFQQPWNHAPGRADQQQGGWAYPGFMDAGVMKPSGHISDSIFNEWETGVTRLSQEKVAHADKITIINAVRTYAELKHFMAARDRAMPPEELDLRSFLDTGTGGPVRALNALRWLSRQGQLGWPLEGIQSAPTAGTRKQQRGPGSGYRTAYVEFPGGCHRGPHQASTGESTGCGSTSISLQKLQHEQDSASALKECPSASETSKMQPETSSRAMSSSLMMSTWPRRLAGDKSKAAMPHHYSAAKYQQSVRLKHRAYEVASKLFEYASWEIIHNDVLQEIDQQAQLRVNKLVQQDQIVWALPPDAVQLQAQFRLSEESQEEALRSEDAGMPAELRGYVLTRTLKPGTMLCTAFNTDRCYNTDATCEGAHLCAVVLQFCRCQEGGATAYRPKQPPKKKAKHGEEGSAPATKRKSAQATSSKAKAVAAPAVRQLEIPAVVRQKVGCGPQEYVLRQSLYQGDVVLYHCMAGRHRGAAAGVVTVAVMGRMSIREAEESILKSTTLPAPLPKAVAWAASEKSHVHILTDNEGNMSTLCAHKQGQSRPRELSSPNVTHDKYEAIAWSLPFCSVCRERAPASFLLQ</sequence>
<dbReference type="AlphaFoldDB" id="A0A9P1G2A0"/>
<evidence type="ECO:0000313" key="3">
    <source>
        <dbReference type="EMBL" id="CAL4784173.1"/>
    </source>
</evidence>
<evidence type="ECO:0000313" key="4">
    <source>
        <dbReference type="Proteomes" id="UP001152797"/>
    </source>
</evidence>